<dbReference type="Pfam" id="PF00292">
    <property type="entry name" value="PAX"/>
    <property type="match status" value="1"/>
</dbReference>
<feature type="compositionally biased region" description="Polar residues" evidence="10">
    <location>
        <begin position="114"/>
        <end position="123"/>
    </location>
</feature>
<keyword evidence="4" id="KW-0563">Paired box</keyword>
<dbReference type="Gene3D" id="1.10.10.10">
    <property type="entry name" value="Winged helix-like DNA-binding domain superfamily/Winged helix DNA-binding domain"/>
    <property type="match status" value="2"/>
</dbReference>
<dbReference type="EMBL" id="KQ768935">
    <property type="protein sequence ID" value="OAD53021.1"/>
    <property type="molecule type" value="Genomic_DNA"/>
</dbReference>
<organism evidence="12 13">
    <name type="scientific">Eufriesea mexicana</name>
    <dbReference type="NCBI Taxonomy" id="516756"/>
    <lineage>
        <taxon>Eukaryota</taxon>
        <taxon>Metazoa</taxon>
        <taxon>Ecdysozoa</taxon>
        <taxon>Arthropoda</taxon>
        <taxon>Hexapoda</taxon>
        <taxon>Insecta</taxon>
        <taxon>Pterygota</taxon>
        <taxon>Neoptera</taxon>
        <taxon>Endopterygota</taxon>
        <taxon>Hymenoptera</taxon>
        <taxon>Apocrita</taxon>
        <taxon>Aculeata</taxon>
        <taxon>Apoidea</taxon>
        <taxon>Anthophila</taxon>
        <taxon>Apidae</taxon>
        <taxon>Eufriesea</taxon>
    </lineage>
</organism>
<keyword evidence="9" id="KW-0539">Nucleus</keyword>
<feature type="region of interest" description="Disordered" evidence="10">
    <location>
        <begin position="1"/>
        <end position="26"/>
    </location>
</feature>
<dbReference type="InterPro" id="IPR036388">
    <property type="entry name" value="WH-like_DNA-bd_sf"/>
</dbReference>
<dbReference type="FunFam" id="1.10.10.10:FF:000003">
    <property type="entry name" value="Paired box protein Pax-6"/>
    <property type="match status" value="1"/>
</dbReference>
<feature type="domain" description="Paired" evidence="11">
    <location>
        <begin position="265"/>
        <end position="391"/>
    </location>
</feature>
<dbReference type="InterPro" id="IPR001523">
    <property type="entry name" value="Paired_dom"/>
</dbReference>
<comment type="subcellular location">
    <subcellularLocation>
        <location evidence="1">Nucleus</location>
    </subcellularLocation>
</comment>
<dbReference type="PROSITE" id="PS51057">
    <property type="entry name" value="PAIRED_2"/>
    <property type="match status" value="1"/>
</dbReference>
<evidence type="ECO:0000256" key="8">
    <source>
        <dbReference type="ARBA" id="ARBA00023163"/>
    </source>
</evidence>
<dbReference type="CDD" id="cd00131">
    <property type="entry name" value="PAX"/>
    <property type="match status" value="1"/>
</dbReference>
<dbReference type="GO" id="GO:0000981">
    <property type="term" value="F:DNA-binding transcription factor activity, RNA polymerase II-specific"/>
    <property type="evidence" value="ECO:0007669"/>
    <property type="project" value="TreeGrafter"/>
</dbReference>
<evidence type="ECO:0000256" key="3">
    <source>
        <dbReference type="ARBA" id="ARBA00022473"/>
    </source>
</evidence>
<keyword evidence="6" id="KW-0238">DNA-binding</keyword>
<name>A0A310S990_9HYME</name>
<feature type="compositionally biased region" description="Basic and acidic residues" evidence="10">
    <location>
        <begin position="95"/>
        <end position="104"/>
    </location>
</feature>
<dbReference type="PRINTS" id="PR00027">
    <property type="entry name" value="PAIREDBOX"/>
</dbReference>
<evidence type="ECO:0000256" key="2">
    <source>
        <dbReference type="ARBA" id="ARBA00005733"/>
    </source>
</evidence>
<dbReference type="InterPro" id="IPR043182">
    <property type="entry name" value="PAIRED_DNA-bd_dom"/>
</dbReference>
<keyword evidence="13" id="KW-1185">Reference proteome</keyword>
<evidence type="ECO:0000256" key="7">
    <source>
        <dbReference type="ARBA" id="ARBA00023155"/>
    </source>
</evidence>
<keyword evidence="5" id="KW-0805">Transcription regulation</keyword>
<evidence type="ECO:0000256" key="4">
    <source>
        <dbReference type="ARBA" id="ARBA00022724"/>
    </source>
</evidence>
<dbReference type="GO" id="GO:0009791">
    <property type="term" value="P:post-embryonic development"/>
    <property type="evidence" value="ECO:0007669"/>
    <property type="project" value="UniProtKB-ARBA"/>
</dbReference>
<evidence type="ECO:0000256" key="9">
    <source>
        <dbReference type="ARBA" id="ARBA00023242"/>
    </source>
</evidence>
<evidence type="ECO:0000313" key="12">
    <source>
        <dbReference type="EMBL" id="OAD53021.1"/>
    </source>
</evidence>
<sequence length="558" mass="61712">MSANPPTTLEPMHDKGGSGEGVSNKQLGSKRNYTYIFLFDRKIYENPMKLQGKQFQRKTTLILNGKQCLTRTVLHMPRSPKKQLFLEQDPPVLRREEQNGDPRTDGITPYPATVQRSRNSGNEHATHRHSSILWNIKAGERLQGLVAAAFRGTHAWRMLLYEIIVISPVEWERRDVPEIHERKAVVSRAIATIAGIKSVTYATPLRNSHEEGGSEKIATGWKDTATTTRGVALDRLESVLFWYWLVVGLKGMAVTGDIIDCPVKGHSGVNQLGGVFVGGRPLPDSTRQKIVELAHSGARPCDISRILQVSNGCVSKILGRYYETGSIRPRAIGGSKPRVATAEVVSKISLYKSECPSIFAWEIRDRLLQEGVCTNDNIPSVSSINRVLRNLAAQKEQRQQQQQQQQGVSAVGVGVGAGSPAESVYDKLRLLNGQTTGWPRPNPWYPSGAGSPFPSLQPSLSPSHCTALPPDPADILHAKKAVQRAEIPNATIARDQIRADFTLHAPNDCVELPLEQWNKWLRDMMKSTGRGERESILVGWNVAVEFQEDPDEGLAVSE</sequence>
<feature type="region of interest" description="Disordered" evidence="10">
    <location>
        <begin position="95"/>
        <end position="126"/>
    </location>
</feature>
<dbReference type="SMART" id="SM00351">
    <property type="entry name" value="PAX"/>
    <property type="match status" value="1"/>
</dbReference>
<gene>
    <name evidence="12" type="ORF">WN48_10940</name>
</gene>
<keyword evidence="3" id="KW-0217">Developmental protein</keyword>
<keyword evidence="7" id="KW-0371">Homeobox</keyword>
<dbReference type="GO" id="GO:0051240">
    <property type="term" value="P:positive regulation of multicellular organismal process"/>
    <property type="evidence" value="ECO:0007669"/>
    <property type="project" value="UniProtKB-ARBA"/>
</dbReference>
<dbReference type="InterPro" id="IPR009057">
    <property type="entry name" value="Homeodomain-like_sf"/>
</dbReference>
<dbReference type="PROSITE" id="PS00034">
    <property type="entry name" value="PAIRED_1"/>
    <property type="match status" value="1"/>
</dbReference>
<evidence type="ECO:0000256" key="10">
    <source>
        <dbReference type="SAM" id="MobiDB-lite"/>
    </source>
</evidence>
<reference evidence="12 13" key="1">
    <citation type="submission" date="2015-07" db="EMBL/GenBank/DDBJ databases">
        <title>The genome of Eufriesea mexicana.</title>
        <authorList>
            <person name="Pan H."/>
            <person name="Kapheim K."/>
        </authorList>
    </citation>
    <scope>NUCLEOTIDE SEQUENCE [LARGE SCALE GENOMIC DNA]</scope>
    <source>
        <strain evidence="12">0111107269</strain>
        <tissue evidence="12">Whole body</tissue>
    </source>
</reference>
<keyword evidence="8" id="KW-0804">Transcription</keyword>
<dbReference type="InterPro" id="IPR043565">
    <property type="entry name" value="PAX_fam"/>
</dbReference>
<evidence type="ECO:0000259" key="11">
    <source>
        <dbReference type="PROSITE" id="PS51057"/>
    </source>
</evidence>
<dbReference type="AlphaFoldDB" id="A0A310S990"/>
<proteinExistence type="inferred from homology"/>
<dbReference type="PANTHER" id="PTHR45636">
    <property type="entry name" value="PAIRED BOX PROTEIN PAX-6-RELATED-RELATED"/>
    <property type="match status" value="1"/>
</dbReference>
<dbReference type="OrthoDB" id="3225452at2759"/>
<protein>
    <submittedName>
        <fullName evidence="12">Paired box protein Pax-6</fullName>
    </submittedName>
</protein>
<evidence type="ECO:0000313" key="13">
    <source>
        <dbReference type="Proteomes" id="UP000250275"/>
    </source>
</evidence>
<dbReference type="GO" id="GO:0048513">
    <property type="term" value="P:animal organ development"/>
    <property type="evidence" value="ECO:0007669"/>
    <property type="project" value="UniProtKB-ARBA"/>
</dbReference>
<comment type="similarity">
    <text evidence="2">Belongs to the paired homeobox family.</text>
</comment>
<dbReference type="GO" id="GO:0000978">
    <property type="term" value="F:RNA polymerase II cis-regulatory region sequence-specific DNA binding"/>
    <property type="evidence" value="ECO:0007669"/>
    <property type="project" value="TreeGrafter"/>
</dbReference>
<dbReference type="Proteomes" id="UP000250275">
    <property type="component" value="Unassembled WGS sequence"/>
</dbReference>
<dbReference type="SUPFAM" id="SSF46689">
    <property type="entry name" value="Homeodomain-like"/>
    <property type="match status" value="1"/>
</dbReference>
<evidence type="ECO:0000256" key="5">
    <source>
        <dbReference type="ARBA" id="ARBA00023015"/>
    </source>
</evidence>
<evidence type="ECO:0000256" key="1">
    <source>
        <dbReference type="ARBA" id="ARBA00004123"/>
    </source>
</evidence>
<accession>A0A310S990</accession>
<dbReference type="PANTHER" id="PTHR45636:SF41">
    <property type="entry name" value="PAIRED BOX PROTEIN PAX-6-RELATED"/>
    <property type="match status" value="1"/>
</dbReference>
<evidence type="ECO:0000256" key="6">
    <source>
        <dbReference type="ARBA" id="ARBA00023125"/>
    </source>
</evidence>
<dbReference type="FunFam" id="1.10.10.10:FF:000069">
    <property type="entry name" value="Paired box protein Pax-6"/>
    <property type="match status" value="1"/>
</dbReference>
<dbReference type="GO" id="GO:0005634">
    <property type="term" value="C:nucleus"/>
    <property type="evidence" value="ECO:0007669"/>
    <property type="project" value="UniProtKB-SubCell"/>
</dbReference>